<evidence type="ECO:0000313" key="1">
    <source>
        <dbReference type="EMBL" id="EFI28181.1"/>
    </source>
</evidence>
<dbReference type="RefSeq" id="XP_002911675.1">
    <property type="nucleotide sequence ID" value="XM_002911629.1"/>
</dbReference>
<accession>D6RLN7</accession>
<dbReference type="AlphaFoldDB" id="D6RLN7"/>
<gene>
    <name evidence="1" type="ORF">CC1G_14208</name>
</gene>
<comment type="caution">
    <text evidence="1">The sequence shown here is derived from an EMBL/GenBank/DDBJ whole genome shotgun (WGS) entry which is preliminary data.</text>
</comment>
<dbReference type="HOGENOM" id="CLU_2512553_0_0_1"/>
<dbReference type="InParanoid" id="D6RLN7"/>
<dbReference type="GeneID" id="9379584"/>
<organism evidence="1 2">
    <name type="scientific">Coprinopsis cinerea (strain Okayama-7 / 130 / ATCC MYA-4618 / FGSC 9003)</name>
    <name type="common">Inky cap fungus</name>
    <name type="synonym">Hormographiella aspergillata</name>
    <dbReference type="NCBI Taxonomy" id="240176"/>
    <lineage>
        <taxon>Eukaryota</taxon>
        <taxon>Fungi</taxon>
        <taxon>Dikarya</taxon>
        <taxon>Basidiomycota</taxon>
        <taxon>Agaricomycotina</taxon>
        <taxon>Agaricomycetes</taxon>
        <taxon>Agaricomycetidae</taxon>
        <taxon>Agaricales</taxon>
        <taxon>Agaricineae</taxon>
        <taxon>Psathyrellaceae</taxon>
        <taxon>Coprinopsis</taxon>
    </lineage>
</organism>
<keyword evidence="2" id="KW-1185">Reference proteome</keyword>
<protein>
    <submittedName>
        <fullName evidence="1">Uncharacterized protein</fullName>
    </submittedName>
</protein>
<reference evidence="1 2" key="1">
    <citation type="journal article" date="2010" name="Proc. Natl. Acad. Sci. U.S.A.">
        <title>Insights into evolution of multicellular fungi from the assembled chromosomes of the mushroom Coprinopsis cinerea (Coprinus cinereus).</title>
        <authorList>
            <person name="Stajich J.E."/>
            <person name="Wilke S.K."/>
            <person name="Ahren D."/>
            <person name="Au C.H."/>
            <person name="Birren B.W."/>
            <person name="Borodovsky M."/>
            <person name="Burns C."/>
            <person name="Canback B."/>
            <person name="Casselton L.A."/>
            <person name="Cheng C.K."/>
            <person name="Deng J."/>
            <person name="Dietrich F.S."/>
            <person name="Fargo D.C."/>
            <person name="Farman M.L."/>
            <person name="Gathman A.C."/>
            <person name="Goldberg J."/>
            <person name="Guigo R."/>
            <person name="Hoegger P.J."/>
            <person name="Hooker J.B."/>
            <person name="Huggins A."/>
            <person name="James T.Y."/>
            <person name="Kamada T."/>
            <person name="Kilaru S."/>
            <person name="Kodira C."/>
            <person name="Kues U."/>
            <person name="Kupfer D."/>
            <person name="Kwan H.S."/>
            <person name="Lomsadze A."/>
            <person name="Li W."/>
            <person name="Lilly W.W."/>
            <person name="Ma L.J."/>
            <person name="Mackey A.J."/>
            <person name="Manning G."/>
            <person name="Martin F."/>
            <person name="Muraguchi H."/>
            <person name="Natvig D.O."/>
            <person name="Palmerini H."/>
            <person name="Ramesh M.A."/>
            <person name="Rehmeyer C.J."/>
            <person name="Roe B.A."/>
            <person name="Shenoy N."/>
            <person name="Stanke M."/>
            <person name="Ter-Hovhannisyan V."/>
            <person name="Tunlid A."/>
            <person name="Velagapudi R."/>
            <person name="Vision T.J."/>
            <person name="Zeng Q."/>
            <person name="Zolan M.E."/>
            <person name="Pukkila P.J."/>
        </authorList>
    </citation>
    <scope>NUCLEOTIDE SEQUENCE [LARGE SCALE GENOMIC DNA]</scope>
    <source>
        <strain evidence="2">Okayama-7 / 130 / ATCC MYA-4618 / FGSC 9003</strain>
    </source>
</reference>
<dbReference type="VEuPathDB" id="FungiDB:CC1G_14208"/>
<sequence>MDNLSFPTALSVSAGQARVPYPFLSPDEAFALSSRNLVIIATAAANMDLGFRTVSSRGLPATKGSLDNATLHCLFNLEVGNLRAL</sequence>
<name>D6RLN7_COPC7</name>
<dbReference type="EMBL" id="AACS02000003">
    <property type="protein sequence ID" value="EFI28181.1"/>
    <property type="molecule type" value="Genomic_DNA"/>
</dbReference>
<proteinExistence type="predicted"/>
<dbReference type="Proteomes" id="UP000001861">
    <property type="component" value="Unassembled WGS sequence"/>
</dbReference>
<dbReference type="KEGG" id="cci:CC1G_14208"/>
<evidence type="ECO:0000313" key="2">
    <source>
        <dbReference type="Proteomes" id="UP000001861"/>
    </source>
</evidence>